<evidence type="ECO:0000256" key="6">
    <source>
        <dbReference type="ARBA" id="ARBA00022989"/>
    </source>
</evidence>
<accession>A0A2X2RU24</accession>
<comment type="subcellular location">
    <subcellularLocation>
        <location evidence="8">Cell membrane</location>
        <topology evidence="8">Multi-pass membrane protein</topology>
    </subcellularLocation>
    <subcellularLocation>
        <location evidence="1">Membrane</location>
        <topology evidence="1">Multi-pass membrane protein</topology>
    </subcellularLocation>
</comment>
<evidence type="ECO:0000256" key="2">
    <source>
        <dbReference type="ARBA" id="ARBA00022428"/>
    </source>
</evidence>
<dbReference type="RefSeq" id="WP_128091164.1">
    <property type="nucleotide sequence ID" value="NZ_UARG01000017.1"/>
</dbReference>
<dbReference type="GO" id="GO:0005886">
    <property type="term" value="C:plasma membrane"/>
    <property type="evidence" value="ECO:0007669"/>
    <property type="project" value="UniProtKB-SubCell"/>
</dbReference>
<comment type="function">
    <text evidence="8">Conversion of 1,4-dihydroxy-2-naphthoate (DHNA) to demethylmenaquinone (DMK).</text>
</comment>
<feature type="transmembrane region" description="Helical" evidence="8">
    <location>
        <begin position="158"/>
        <end position="179"/>
    </location>
</feature>
<name>A0A2X2RU24_CAPOC</name>
<dbReference type="PANTHER" id="PTHR13929:SF0">
    <property type="entry name" value="UBIA PRENYLTRANSFERASE DOMAIN-CONTAINING PROTEIN 1"/>
    <property type="match status" value="1"/>
</dbReference>
<comment type="catalytic activity">
    <reaction evidence="8">
        <text>an all-trans-polyprenyl diphosphate + 1,4-dihydroxy-2-naphthoate + H(+) = a 2-demethylmenaquinol + CO2 + diphosphate</text>
        <dbReference type="Rhea" id="RHEA:26478"/>
        <dbReference type="Rhea" id="RHEA-COMP:9563"/>
        <dbReference type="Rhea" id="RHEA-COMP:9564"/>
        <dbReference type="ChEBI" id="CHEBI:11173"/>
        <dbReference type="ChEBI" id="CHEBI:15378"/>
        <dbReference type="ChEBI" id="CHEBI:16526"/>
        <dbReference type="ChEBI" id="CHEBI:33019"/>
        <dbReference type="ChEBI" id="CHEBI:55437"/>
        <dbReference type="ChEBI" id="CHEBI:58914"/>
        <dbReference type="EC" id="2.5.1.74"/>
    </reaction>
</comment>
<evidence type="ECO:0000256" key="7">
    <source>
        <dbReference type="ARBA" id="ARBA00023136"/>
    </source>
</evidence>
<dbReference type="EMBL" id="UARG01000017">
    <property type="protein sequence ID" value="SQA77785.1"/>
    <property type="molecule type" value="Genomic_DNA"/>
</dbReference>
<dbReference type="InterPro" id="IPR026046">
    <property type="entry name" value="UBIAD1"/>
</dbReference>
<feature type="transmembrane region" description="Helical" evidence="8">
    <location>
        <begin position="264"/>
        <end position="284"/>
    </location>
</feature>
<feature type="transmembrane region" description="Helical" evidence="8">
    <location>
        <begin position="132"/>
        <end position="152"/>
    </location>
</feature>
<dbReference type="Gene3D" id="1.10.357.140">
    <property type="entry name" value="UbiA prenyltransferase"/>
    <property type="match status" value="1"/>
</dbReference>
<feature type="transmembrane region" description="Helical" evidence="8">
    <location>
        <begin position="21"/>
        <end position="45"/>
    </location>
</feature>
<evidence type="ECO:0000256" key="9">
    <source>
        <dbReference type="NCBIfam" id="TIGR00751"/>
    </source>
</evidence>
<dbReference type="PANTHER" id="PTHR13929">
    <property type="entry name" value="1,4-DIHYDROXY-2-NAPHTHOATE OCTAPRENYLTRANSFERASE"/>
    <property type="match status" value="1"/>
</dbReference>
<dbReference type="GO" id="GO:0042371">
    <property type="term" value="P:vitamin K biosynthetic process"/>
    <property type="evidence" value="ECO:0007669"/>
    <property type="project" value="TreeGrafter"/>
</dbReference>
<dbReference type="InterPro" id="IPR000537">
    <property type="entry name" value="UbiA_prenyltransferase"/>
</dbReference>
<organism evidence="10 11">
    <name type="scientific">Capnocytophaga ochracea</name>
    <dbReference type="NCBI Taxonomy" id="1018"/>
    <lineage>
        <taxon>Bacteria</taxon>
        <taxon>Pseudomonadati</taxon>
        <taxon>Bacteroidota</taxon>
        <taxon>Flavobacteriia</taxon>
        <taxon>Flavobacteriales</taxon>
        <taxon>Flavobacteriaceae</taxon>
        <taxon>Capnocytophaga</taxon>
    </lineage>
</organism>
<feature type="transmembrane region" description="Helical" evidence="8">
    <location>
        <begin position="79"/>
        <end position="97"/>
    </location>
</feature>
<reference evidence="10 11" key="1">
    <citation type="submission" date="2018-06" db="EMBL/GenBank/DDBJ databases">
        <authorList>
            <consortium name="Pathogen Informatics"/>
            <person name="Doyle S."/>
        </authorList>
    </citation>
    <scope>NUCLEOTIDE SEQUENCE [LARGE SCALE GENOMIC DNA]</scope>
    <source>
        <strain evidence="10 11">NCTC11546</strain>
    </source>
</reference>
<keyword evidence="6 8" id="KW-1133">Transmembrane helix</keyword>
<feature type="transmembrane region" description="Helical" evidence="8">
    <location>
        <begin position="290"/>
        <end position="307"/>
    </location>
</feature>
<keyword evidence="2 8" id="KW-0474">Menaquinone biosynthesis</keyword>
<evidence type="ECO:0000256" key="5">
    <source>
        <dbReference type="ARBA" id="ARBA00022692"/>
    </source>
</evidence>
<evidence type="ECO:0000256" key="1">
    <source>
        <dbReference type="ARBA" id="ARBA00004141"/>
    </source>
</evidence>
<feature type="transmembrane region" description="Helical" evidence="8">
    <location>
        <begin position="191"/>
        <end position="210"/>
    </location>
</feature>
<dbReference type="GO" id="GO:0009234">
    <property type="term" value="P:menaquinone biosynthetic process"/>
    <property type="evidence" value="ECO:0007669"/>
    <property type="project" value="UniProtKB-UniRule"/>
</dbReference>
<dbReference type="InterPro" id="IPR044878">
    <property type="entry name" value="UbiA_sf"/>
</dbReference>
<evidence type="ECO:0000256" key="3">
    <source>
        <dbReference type="ARBA" id="ARBA00022475"/>
    </source>
</evidence>
<feature type="transmembrane region" description="Helical" evidence="8">
    <location>
        <begin position="319"/>
        <end position="341"/>
    </location>
</feature>
<dbReference type="GO" id="GO:0046428">
    <property type="term" value="F:1,4-dihydroxy-2-naphthoate polyprenyltransferase activity"/>
    <property type="evidence" value="ECO:0007669"/>
    <property type="project" value="UniProtKB-UniRule"/>
</dbReference>
<dbReference type="CDD" id="cd13962">
    <property type="entry name" value="PT_UbiA_UBIAD1"/>
    <property type="match status" value="1"/>
</dbReference>
<evidence type="ECO:0000313" key="11">
    <source>
        <dbReference type="Proteomes" id="UP000249891"/>
    </source>
</evidence>
<dbReference type="InterPro" id="IPR004657">
    <property type="entry name" value="MenA"/>
</dbReference>
<dbReference type="EC" id="2.5.1.74" evidence="8 9"/>
<dbReference type="UniPathway" id="UPA00079">
    <property type="reaction ID" value="UER00168"/>
</dbReference>
<keyword evidence="7 8" id="KW-0472">Membrane</keyword>
<dbReference type="HAMAP" id="MF_01937">
    <property type="entry name" value="MenA_1"/>
    <property type="match status" value="1"/>
</dbReference>
<feature type="transmembrane region" description="Helical" evidence="8">
    <location>
        <begin position="216"/>
        <end position="236"/>
    </location>
</feature>
<comment type="similarity">
    <text evidence="8">Belongs to the MenA family. Type 1 subfamily.</text>
</comment>
<dbReference type="AlphaFoldDB" id="A0A2X2RU24"/>
<dbReference type="Pfam" id="PF01040">
    <property type="entry name" value="UbiA"/>
    <property type="match status" value="1"/>
</dbReference>
<proteinExistence type="inferred from homology"/>
<sequence>MKVRAEVLKSFLEKSIKQKELLEYIIVFVISICNFAGSMDIITLLKAARLRTLPLSVAGIITGSALAFREDPYAFRWEIFGWALLTTILFQVLSNFANDYGDGVKGTDNEHRIGPTRALQSGRVTHRQMKRVVLITALLSLLSATVLIYTAFGRENLLYISVFFVLGVLCVVAAIKYTVGQSAYGYRGWGDLFVFVFFGLVSVVGSYFLYTESLNKVIWLPAIAIGLLSVAVLNLNNMRDYENDKRSGKHTLVVKMGIPMAKYYHYYLVILAMVAMLGFSVMRLQMRWELLYLVAFLPLIGHLLTVKRNRELKQLDKELKIVALSTFLLSVLFFVGILIHIF</sequence>
<evidence type="ECO:0000256" key="8">
    <source>
        <dbReference type="HAMAP-Rule" id="MF_01937"/>
    </source>
</evidence>
<keyword evidence="4 8" id="KW-0808">Transferase</keyword>
<gene>
    <name evidence="8 10" type="primary">menA</name>
    <name evidence="10" type="ORF">NCTC11546_01004</name>
</gene>
<dbReference type="PIRSF" id="PIRSF005355">
    <property type="entry name" value="UBIAD1"/>
    <property type="match status" value="1"/>
</dbReference>
<dbReference type="NCBIfam" id="TIGR00751">
    <property type="entry name" value="menA"/>
    <property type="match status" value="1"/>
</dbReference>
<keyword evidence="5 8" id="KW-0812">Transmembrane</keyword>
<protein>
    <recommendedName>
        <fullName evidence="8 9">1,4-dihydroxy-2-naphthoate octaprenyltransferase</fullName>
        <shortName evidence="8">DHNA-octaprenyltransferase</shortName>
        <ecNumber evidence="8 9">2.5.1.74</ecNumber>
    </recommendedName>
</protein>
<keyword evidence="3 8" id="KW-1003">Cell membrane</keyword>
<comment type="pathway">
    <text evidence="8">Quinol/quinone metabolism; menaquinone biosynthesis; menaquinol from 1,4-dihydroxy-2-naphthoate: step 1/2.</text>
</comment>
<dbReference type="Proteomes" id="UP000249891">
    <property type="component" value="Unassembled WGS sequence"/>
</dbReference>
<evidence type="ECO:0000256" key="4">
    <source>
        <dbReference type="ARBA" id="ARBA00022679"/>
    </source>
</evidence>
<evidence type="ECO:0000313" key="10">
    <source>
        <dbReference type="EMBL" id="SQA77785.1"/>
    </source>
</evidence>